<dbReference type="EC" id="3.1.4.46" evidence="5"/>
<dbReference type="Pfam" id="PF03009">
    <property type="entry name" value="GDPD"/>
    <property type="match status" value="1"/>
</dbReference>
<dbReference type="InterPro" id="IPR030395">
    <property type="entry name" value="GP_PDE_dom"/>
</dbReference>
<gene>
    <name evidence="5" type="ORF">FHS40_008555</name>
</gene>
<name>A0A7W8B3S8_STRST</name>
<dbReference type="GO" id="GO:0030246">
    <property type="term" value="F:carbohydrate binding"/>
    <property type="evidence" value="ECO:0007669"/>
    <property type="project" value="InterPro"/>
</dbReference>
<dbReference type="InterPro" id="IPR008979">
    <property type="entry name" value="Galactose-bd-like_sf"/>
</dbReference>
<keyword evidence="5" id="KW-0378">Hydrolase</keyword>
<evidence type="ECO:0000259" key="3">
    <source>
        <dbReference type="PROSITE" id="PS51175"/>
    </source>
</evidence>
<dbReference type="AlphaFoldDB" id="A0A7W8B3S8"/>
<keyword evidence="6" id="KW-1185">Reference proteome</keyword>
<sequence>MMRRLMGPNASTAGRGPRRRAAALAAACVLVLGPAPGAQATERKALGGDAAERAYRDLLDHGAGAKVMTAAHRGQWRQAPENSLRAIRLAFAQGAEIVEVDVRLTRDGVPVLLHDATVGRTTDGTGRVADLTYAEVRALRLREGLGGRQAAVTGQRIPTLAEAMRVARTRGLVNLDKGWEARDAIWRVLEETGTVRNGLFKSRAPVSEVRSFLAGHPGALYAHVVDDTNAASVEEFGDAPPLVYEVLFATVEDAVADAAFLRRLRSAGRIWMNSMADGLAARHTDEASLIDPARGWATLIGTYGASVLQTDNAEALETYLATGAAGTVPPGAVRVQGEGFAPGGEGISYHDTDTGNRGDGPGRPGEDVDVCDQDGAVAVCRMRGSEWLTYEVSVPRSGRYAVAARVASPYAPAGTYRLAFDGGVPGVPVAVRNTTGHSAFALQPSGVMRWLDRGPHTLRLSLDANAYQNWNLDYLQLEPVTG</sequence>
<feature type="region of interest" description="Disordered" evidence="1">
    <location>
        <begin position="344"/>
        <end position="365"/>
    </location>
</feature>
<evidence type="ECO:0000256" key="2">
    <source>
        <dbReference type="SAM" id="SignalP"/>
    </source>
</evidence>
<dbReference type="InterPro" id="IPR005084">
    <property type="entry name" value="CBM6"/>
</dbReference>
<feature type="chain" id="PRO_5031184611" evidence="2">
    <location>
        <begin position="41"/>
        <end position="482"/>
    </location>
</feature>
<evidence type="ECO:0000313" key="6">
    <source>
        <dbReference type="Proteomes" id="UP000549009"/>
    </source>
</evidence>
<dbReference type="SUPFAM" id="SSF49785">
    <property type="entry name" value="Galactose-binding domain-like"/>
    <property type="match status" value="1"/>
</dbReference>
<evidence type="ECO:0000259" key="4">
    <source>
        <dbReference type="PROSITE" id="PS51704"/>
    </source>
</evidence>
<feature type="domain" description="GP-PDE" evidence="4">
    <location>
        <begin position="67"/>
        <end position="163"/>
    </location>
</feature>
<organism evidence="5 6">
    <name type="scientific">Streptomyces spectabilis</name>
    <dbReference type="NCBI Taxonomy" id="68270"/>
    <lineage>
        <taxon>Bacteria</taxon>
        <taxon>Bacillati</taxon>
        <taxon>Actinomycetota</taxon>
        <taxon>Actinomycetes</taxon>
        <taxon>Kitasatosporales</taxon>
        <taxon>Streptomycetaceae</taxon>
        <taxon>Streptomyces</taxon>
    </lineage>
</organism>
<accession>A0A7W8B3S8</accession>
<dbReference type="PANTHER" id="PTHR46320:SF1">
    <property type="entry name" value="GLYCEROPHOSPHODIESTER PHOSPHODIESTERASE 1"/>
    <property type="match status" value="1"/>
</dbReference>
<feature type="signal peptide" evidence="2">
    <location>
        <begin position="1"/>
        <end position="40"/>
    </location>
</feature>
<dbReference type="InterPro" id="IPR017946">
    <property type="entry name" value="PLC-like_Pdiesterase_TIM-brl"/>
</dbReference>
<evidence type="ECO:0000256" key="1">
    <source>
        <dbReference type="SAM" id="MobiDB-lite"/>
    </source>
</evidence>
<dbReference type="Proteomes" id="UP000549009">
    <property type="component" value="Unassembled WGS sequence"/>
</dbReference>
<dbReference type="CDD" id="cd08566">
    <property type="entry name" value="GDPD_AtGDE_like"/>
    <property type="match status" value="1"/>
</dbReference>
<evidence type="ECO:0000313" key="5">
    <source>
        <dbReference type="EMBL" id="MBB5109427.1"/>
    </source>
</evidence>
<feature type="domain" description="CBM6" evidence="3">
    <location>
        <begin position="333"/>
        <end position="478"/>
    </location>
</feature>
<dbReference type="Gene3D" id="3.20.20.190">
    <property type="entry name" value="Phosphatidylinositol (PI) phosphodiesterase"/>
    <property type="match status" value="1"/>
</dbReference>
<dbReference type="PROSITE" id="PS51175">
    <property type="entry name" value="CBM6"/>
    <property type="match status" value="1"/>
</dbReference>
<reference evidence="5 6" key="1">
    <citation type="submission" date="2020-08" db="EMBL/GenBank/DDBJ databases">
        <title>Genomic Encyclopedia of Type Strains, Phase III (KMG-III): the genomes of soil and plant-associated and newly described type strains.</title>
        <authorList>
            <person name="Whitman W."/>
        </authorList>
    </citation>
    <scope>NUCLEOTIDE SEQUENCE [LARGE SCALE GENOMIC DNA]</scope>
    <source>
        <strain evidence="5 6">CECT 3146</strain>
    </source>
</reference>
<dbReference type="Gene3D" id="2.60.120.260">
    <property type="entry name" value="Galactose-binding domain-like"/>
    <property type="match status" value="1"/>
</dbReference>
<dbReference type="EMBL" id="JACHJD010000028">
    <property type="protein sequence ID" value="MBB5109427.1"/>
    <property type="molecule type" value="Genomic_DNA"/>
</dbReference>
<dbReference type="GO" id="GO:0008889">
    <property type="term" value="F:glycerophosphodiester phosphodiesterase activity"/>
    <property type="evidence" value="ECO:0007669"/>
    <property type="project" value="UniProtKB-EC"/>
</dbReference>
<dbReference type="PANTHER" id="PTHR46320">
    <property type="entry name" value="GLYCEROPHOSPHODIESTER PHOSPHODIESTERASE 1"/>
    <property type="match status" value="1"/>
</dbReference>
<protein>
    <submittedName>
        <fullName evidence="5">Glycerophosphoryl diester phosphodiesterase</fullName>
        <ecNumber evidence="5">3.1.4.46</ecNumber>
    </submittedName>
</protein>
<dbReference type="RefSeq" id="WP_229879746.1">
    <property type="nucleotide sequence ID" value="NZ_BMSQ01000033.1"/>
</dbReference>
<dbReference type="GO" id="GO:0006644">
    <property type="term" value="P:phospholipid metabolic process"/>
    <property type="evidence" value="ECO:0007669"/>
    <property type="project" value="TreeGrafter"/>
</dbReference>
<dbReference type="PROSITE" id="PS51704">
    <property type="entry name" value="GP_PDE"/>
    <property type="match status" value="1"/>
</dbReference>
<dbReference type="SUPFAM" id="SSF51695">
    <property type="entry name" value="PLC-like phosphodiesterases"/>
    <property type="match status" value="1"/>
</dbReference>
<keyword evidence="2" id="KW-0732">Signal</keyword>
<dbReference type="GO" id="GO:0070291">
    <property type="term" value="P:N-acylethanolamine metabolic process"/>
    <property type="evidence" value="ECO:0007669"/>
    <property type="project" value="TreeGrafter"/>
</dbReference>
<dbReference type="InterPro" id="IPR032160">
    <property type="entry name" value="DUF4996"/>
</dbReference>
<dbReference type="Pfam" id="PF16387">
    <property type="entry name" value="DUF4996"/>
    <property type="match status" value="1"/>
</dbReference>
<dbReference type="GO" id="GO:0006580">
    <property type="term" value="P:ethanolamine metabolic process"/>
    <property type="evidence" value="ECO:0007669"/>
    <property type="project" value="TreeGrafter"/>
</dbReference>
<dbReference type="GO" id="GO:0005886">
    <property type="term" value="C:plasma membrane"/>
    <property type="evidence" value="ECO:0007669"/>
    <property type="project" value="TreeGrafter"/>
</dbReference>
<comment type="caution">
    <text evidence="5">The sequence shown here is derived from an EMBL/GenBank/DDBJ whole genome shotgun (WGS) entry which is preliminary data.</text>
</comment>
<proteinExistence type="predicted"/>
<dbReference type="CDD" id="cd04080">
    <property type="entry name" value="CBM6_cellulase-like"/>
    <property type="match status" value="1"/>
</dbReference>